<sequence>MSSSIRHLSHQTAPSPPLPSRTYDSHMHIVSPDTTRYPFSPSTTYTPAPHTLEDMTAFYSALTPSSPSPARSDPGQTIHPVFIQPSPYGTDNSLLIAALEDLNFDSTTSSGLARGIVVIDPQNPPPTSTLQKWHALGVRGVRINLVSVGRKLSPAELEAELMAYADIIRPLGKGWVLQLYISLDSIPALEEIVPKLGGEIGDEVRVVIDHLGSPTLPASSSTTASTAEGPPPVDPTTLPGFDSLLRLLEAGNTYVKISGTYRLTRNSIDINNPSDTDRIVKALLKSRRGERCVWASDWPHTRFEAKGIDTGKWISRCWDLMRETVREETGAGGEEVEREVQRRGELLFWGNAERLWN</sequence>
<dbReference type="Pfam" id="PF04909">
    <property type="entry name" value="Amidohydro_2"/>
    <property type="match status" value="1"/>
</dbReference>
<evidence type="ECO:0000259" key="2">
    <source>
        <dbReference type="Pfam" id="PF04909"/>
    </source>
</evidence>
<name>A0A0N1H8X2_9EURO</name>
<protein>
    <submittedName>
        <fullName evidence="3">2-pyrone-4,6-dicarbaxylate hydrolase</fullName>
    </submittedName>
</protein>
<dbReference type="Gene3D" id="3.20.20.140">
    <property type="entry name" value="Metal-dependent hydrolases"/>
    <property type="match status" value="1"/>
</dbReference>
<keyword evidence="3" id="KW-0378">Hydrolase</keyword>
<feature type="region of interest" description="Disordered" evidence="1">
    <location>
        <begin position="1"/>
        <end position="26"/>
    </location>
</feature>
<dbReference type="Proteomes" id="UP000038010">
    <property type="component" value="Unassembled WGS sequence"/>
</dbReference>
<gene>
    <name evidence="3" type="ORF">AB675_6100</name>
</gene>
<dbReference type="GO" id="GO:0016787">
    <property type="term" value="F:hydrolase activity"/>
    <property type="evidence" value="ECO:0007669"/>
    <property type="project" value="UniProtKB-KW"/>
</dbReference>
<organism evidence="3 4">
    <name type="scientific">Cyphellophora attinorum</name>
    <dbReference type="NCBI Taxonomy" id="1664694"/>
    <lineage>
        <taxon>Eukaryota</taxon>
        <taxon>Fungi</taxon>
        <taxon>Dikarya</taxon>
        <taxon>Ascomycota</taxon>
        <taxon>Pezizomycotina</taxon>
        <taxon>Eurotiomycetes</taxon>
        <taxon>Chaetothyriomycetidae</taxon>
        <taxon>Chaetothyriales</taxon>
        <taxon>Cyphellophoraceae</taxon>
        <taxon>Cyphellophora</taxon>
    </lineage>
</organism>
<dbReference type="PANTHER" id="PTHR35563">
    <property type="entry name" value="BARREL METAL-DEPENDENT HYDROLASE, PUTATIVE (AFU_ORTHOLOGUE AFUA_1G16240)-RELATED"/>
    <property type="match status" value="1"/>
</dbReference>
<dbReference type="AlphaFoldDB" id="A0A0N1H8X2"/>
<dbReference type="PANTHER" id="PTHR35563:SF2">
    <property type="entry name" value="BARREL METAL-DEPENDENT HYDROLASE, PUTATIVE (AFU_ORTHOLOGUE AFUA_1G16240)-RELATED"/>
    <property type="match status" value="1"/>
</dbReference>
<accession>A0A0N1H8X2</accession>
<evidence type="ECO:0000256" key="1">
    <source>
        <dbReference type="SAM" id="MobiDB-lite"/>
    </source>
</evidence>
<dbReference type="InterPro" id="IPR006680">
    <property type="entry name" value="Amidohydro-rel"/>
</dbReference>
<dbReference type="InterPro" id="IPR052358">
    <property type="entry name" value="Aro_Compnd_Degr_Hydrolases"/>
</dbReference>
<dbReference type="RefSeq" id="XP_018003685.1">
    <property type="nucleotide sequence ID" value="XM_018146366.1"/>
</dbReference>
<proteinExistence type="predicted"/>
<evidence type="ECO:0000313" key="4">
    <source>
        <dbReference type="Proteomes" id="UP000038010"/>
    </source>
</evidence>
<dbReference type="EMBL" id="LFJN01000004">
    <property type="protein sequence ID" value="KPI43722.1"/>
    <property type="molecule type" value="Genomic_DNA"/>
</dbReference>
<dbReference type="OrthoDB" id="2135488at2759"/>
<feature type="region of interest" description="Disordered" evidence="1">
    <location>
        <begin position="215"/>
        <end position="236"/>
    </location>
</feature>
<feature type="compositionally biased region" description="Polar residues" evidence="1">
    <location>
        <begin position="1"/>
        <end position="13"/>
    </location>
</feature>
<keyword evidence="4" id="KW-1185">Reference proteome</keyword>
<dbReference type="InterPro" id="IPR032466">
    <property type="entry name" value="Metal_Hydrolase"/>
</dbReference>
<dbReference type="GeneID" id="28738246"/>
<feature type="compositionally biased region" description="Low complexity" evidence="1">
    <location>
        <begin position="215"/>
        <end position="228"/>
    </location>
</feature>
<evidence type="ECO:0000313" key="3">
    <source>
        <dbReference type="EMBL" id="KPI43722.1"/>
    </source>
</evidence>
<reference evidence="3 4" key="1">
    <citation type="submission" date="2015-06" db="EMBL/GenBank/DDBJ databases">
        <title>Draft genome of the ant-associated black yeast Phialophora attae CBS 131958.</title>
        <authorList>
            <person name="Moreno L.F."/>
            <person name="Stielow B.J."/>
            <person name="de Hoog S."/>
            <person name="Vicente V.A."/>
            <person name="Weiss V.A."/>
            <person name="de Vries M."/>
            <person name="Cruz L.M."/>
            <person name="Souza E.M."/>
        </authorList>
    </citation>
    <scope>NUCLEOTIDE SEQUENCE [LARGE SCALE GENOMIC DNA]</scope>
    <source>
        <strain evidence="3 4">CBS 131958</strain>
    </source>
</reference>
<dbReference type="VEuPathDB" id="FungiDB:AB675_6100"/>
<feature type="domain" description="Amidohydrolase-related" evidence="2">
    <location>
        <begin position="24"/>
        <end position="356"/>
    </location>
</feature>
<dbReference type="SUPFAM" id="SSF51556">
    <property type="entry name" value="Metallo-dependent hydrolases"/>
    <property type="match status" value="1"/>
</dbReference>
<comment type="caution">
    <text evidence="3">The sequence shown here is derived from an EMBL/GenBank/DDBJ whole genome shotgun (WGS) entry which is preliminary data.</text>
</comment>